<dbReference type="PROSITE" id="PS00086">
    <property type="entry name" value="CYTOCHROME_P450"/>
    <property type="match status" value="1"/>
</dbReference>
<keyword evidence="6" id="KW-0503">Monooxygenase</keyword>
<dbReference type="CDD" id="cd11061">
    <property type="entry name" value="CYP67-like"/>
    <property type="match status" value="1"/>
</dbReference>
<dbReference type="GO" id="GO:0005506">
    <property type="term" value="F:iron ion binding"/>
    <property type="evidence" value="ECO:0007669"/>
    <property type="project" value="InterPro"/>
</dbReference>
<dbReference type="EMBL" id="SRPY01000222">
    <property type="protein sequence ID" value="KAG5926956.1"/>
    <property type="molecule type" value="Genomic_DNA"/>
</dbReference>
<evidence type="ECO:0000256" key="3">
    <source>
        <dbReference type="ARBA" id="ARBA00022723"/>
    </source>
</evidence>
<keyword evidence="3 5" id="KW-0479">Metal-binding</keyword>
<evidence type="ECO:0000256" key="2">
    <source>
        <dbReference type="ARBA" id="ARBA00022617"/>
    </source>
</evidence>
<evidence type="ECO:0000256" key="5">
    <source>
        <dbReference type="PIRSR" id="PIRSR602401-1"/>
    </source>
</evidence>
<evidence type="ECO:0000256" key="1">
    <source>
        <dbReference type="ARBA" id="ARBA00001971"/>
    </source>
</evidence>
<dbReference type="PANTHER" id="PTHR24305">
    <property type="entry name" value="CYTOCHROME P450"/>
    <property type="match status" value="1"/>
</dbReference>
<keyword evidence="4 5" id="KW-0408">Iron</keyword>
<reference evidence="7" key="1">
    <citation type="journal article" date="2020" name="bioRxiv">
        <title>Whole genome comparisons of ergot fungi reveals the divergence and evolution of species within the genus Claviceps are the result of varying mechanisms driving genome evolution and host range expansion.</title>
        <authorList>
            <person name="Wyka S.A."/>
            <person name="Mondo S.J."/>
            <person name="Liu M."/>
            <person name="Dettman J."/>
            <person name="Nalam V."/>
            <person name="Broders K.D."/>
        </authorList>
    </citation>
    <scope>NUCLEOTIDE SEQUENCE</scope>
    <source>
        <strain evidence="7">CCC 489</strain>
    </source>
</reference>
<dbReference type="InterPro" id="IPR050121">
    <property type="entry name" value="Cytochrome_P450_monoxygenase"/>
</dbReference>
<dbReference type="GO" id="GO:0020037">
    <property type="term" value="F:heme binding"/>
    <property type="evidence" value="ECO:0007669"/>
    <property type="project" value="InterPro"/>
</dbReference>
<dbReference type="Gene3D" id="1.10.630.10">
    <property type="entry name" value="Cytochrome P450"/>
    <property type="match status" value="1"/>
</dbReference>
<accession>A0A8K0J7S7</accession>
<gene>
    <name evidence="7" type="ORF">E4U42_002775</name>
</gene>
<evidence type="ECO:0000313" key="7">
    <source>
        <dbReference type="EMBL" id="KAG5926956.1"/>
    </source>
</evidence>
<keyword evidence="8" id="KW-1185">Reference proteome</keyword>
<feature type="binding site" description="axial binding residue" evidence="5">
    <location>
        <position position="430"/>
    </location>
    <ligand>
        <name>heme</name>
        <dbReference type="ChEBI" id="CHEBI:30413"/>
    </ligand>
    <ligandPart>
        <name>Fe</name>
        <dbReference type="ChEBI" id="CHEBI:18248"/>
    </ligandPart>
</feature>
<evidence type="ECO:0000256" key="6">
    <source>
        <dbReference type="RuleBase" id="RU000461"/>
    </source>
</evidence>
<keyword evidence="6" id="KW-0560">Oxidoreductase</keyword>
<evidence type="ECO:0000313" key="8">
    <source>
        <dbReference type="Proteomes" id="UP000811619"/>
    </source>
</evidence>
<name>A0A8K0J7S7_9HYPO</name>
<sequence length="509" mass="57445">MGTFEIMLAAAKNAASYLLVFIHRVTFHPLRRYPGPPLAKVSDLYGGFHAVLKQLHLTTFLDHQRYGPVMRHGPNKLVFNSIEALHVAKSHVYLLTISGGNPSILNIIDKQQHRSRRRLIGQAINDKAMRDFEPTLMEQINVFLKQLSRSAETSEPLEMTDLAKRLGLDVAGHLAFGFALNTQIDASYRFLSDGIAISAYRSNCYMQFPFLKRLGIHYLMLVASLGQRIRYTRTLRHMIRTRLSEDKHARHDLYSVVAEHLDRPSGGITPDQLWSEALFLIPAGGETTSTSIVATFFYLSRYPDAYQRLAEEVRGVFSDGTEIRNGPKLAACRYLRASLDEALRMSPPVPGTPWREQFPDEQKCGPLVIDGHVIPPGTQVGVSIYSLHHNEKYFEESFVFRPERWLIQDKDKLALMRSAFCPFSLGTRGCAGKAVAYLEMSLVVAKTLWYFDFHRAPGKIGEVGAGAPQKGEARRRPGEFQLYDSLAATHRGPNLVFRPRGSLYKEIQV</sequence>
<evidence type="ECO:0000256" key="4">
    <source>
        <dbReference type="ARBA" id="ARBA00023004"/>
    </source>
</evidence>
<dbReference type="OrthoDB" id="1470350at2759"/>
<dbReference type="AlphaFoldDB" id="A0A8K0J7S7"/>
<organism evidence="7 8">
    <name type="scientific">Claviceps africana</name>
    <dbReference type="NCBI Taxonomy" id="83212"/>
    <lineage>
        <taxon>Eukaryota</taxon>
        <taxon>Fungi</taxon>
        <taxon>Dikarya</taxon>
        <taxon>Ascomycota</taxon>
        <taxon>Pezizomycotina</taxon>
        <taxon>Sordariomycetes</taxon>
        <taxon>Hypocreomycetidae</taxon>
        <taxon>Hypocreales</taxon>
        <taxon>Clavicipitaceae</taxon>
        <taxon>Claviceps</taxon>
    </lineage>
</organism>
<comment type="cofactor">
    <cofactor evidence="1 5">
        <name>heme</name>
        <dbReference type="ChEBI" id="CHEBI:30413"/>
    </cofactor>
</comment>
<protein>
    <submittedName>
        <fullName evidence="7">Uncharacterized protein</fullName>
    </submittedName>
</protein>
<proteinExistence type="inferred from homology"/>
<comment type="caution">
    <text evidence="7">The sequence shown here is derived from an EMBL/GenBank/DDBJ whole genome shotgun (WGS) entry which is preliminary data.</text>
</comment>
<dbReference type="GO" id="GO:0004497">
    <property type="term" value="F:monooxygenase activity"/>
    <property type="evidence" value="ECO:0007669"/>
    <property type="project" value="UniProtKB-KW"/>
</dbReference>
<dbReference type="InterPro" id="IPR002401">
    <property type="entry name" value="Cyt_P450_E_grp-I"/>
</dbReference>
<dbReference type="InterPro" id="IPR001128">
    <property type="entry name" value="Cyt_P450"/>
</dbReference>
<dbReference type="Proteomes" id="UP000811619">
    <property type="component" value="Unassembled WGS sequence"/>
</dbReference>
<dbReference type="InterPro" id="IPR036396">
    <property type="entry name" value="Cyt_P450_sf"/>
</dbReference>
<dbReference type="PRINTS" id="PR00463">
    <property type="entry name" value="EP450I"/>
</dbReference>
<keyword evidence="2 5" id="KW-0349">Heme</keyword>
<dbReference type="GO" id="GO:0016705">
    <property type="term" value="F:oxidoreductase activity, acting on paired donors, with incorporation or reduction of molecular oxygen"/>
    <property type="evidence" value="ECO:0007669"/>
    <property type="project" value="InterPro"/>
</dbReference>
<dbReference type="Pfam" id="PF00067">
    <property type="entry name" value="p450"/>
    <property type="match status" value="1"/>
</dbReference>
<comment type="similarity">
    <text evidence="6">Belongs to the cytochrome P450 family.</text>
</comment>
<dbReference type="InterPro" id="IPR017972">
    <property type="entry name" value="Cyt_P450_CS"/>
</dbReference>
<dbReference type="PANTHER" id="PTHR24305:SF226">
    <property type="entry name" value="CYTOCHROME P450 MONOOXYGENASE"/>
    <property type="match status" value="1"/>
</dbReference>
<dbReference type="SUPFAM" id="SSF48264">
    <property type="entry name" value="Cytochrome P450"/>
    <property type="match status" value="1"/>
</dbReference>
<dbReference type="PRINTS" id="PR00385">
    <property type="entry name" value="P450"/>
</dbReference>